<evidence type="ECO:0000313" key="2">
    <source>
        <dbReference type="Proteomes" id="UP000076969"/>
    </source>
</evidence>
<name>A0A172WEQ3_9EURY</name>
<dbReference type="EMBL" id="CP015520">
    <property type="protein sequence ID" value="ANF21902.1"/>
    <property type="molecule type" value="Genomic_DNA"/>
</dbReference>
<dbReference type="AlphaFoldDB" id="A0A172WEQ3"/>
<evidence type="ECO:0000313" key="1">
    <source>
        <dbReference type="EMBL" id="ANF21902.1"/>
    </source>
</evidence>
<dbReference type="KEGG" id="tpie:A7C91_00820"/>
<proteinExistence type="predicted"/>
<protein>
    <submittedName>
        <fullName evidence="1">Uncharacterized protein</fullName>
    </submittedName>
</protein>
<gene>
    <name evidence="1" type="ORF">A7C91_00820</name>
</gene>
<dbReference type="Proteomes" id="UP000076969">
    <property type="component" value="Chromosome"/>
</dbReference>
<accession>A0A172WEQ3</accession>
<reference evidence="2" key="1">
    <citation type="journal article" date="2016" name="Syst. Appl. Microbiol.">
        <title>Thermococcus piezophilus sp. nov., a novel hyperthermophilic and piezophilic archaeon with a broad pressure range for growth, isolated from a deepest hydrothermal vent at the Mid-Cayman Rise.</title>
        <authorList>
            <person name="Dalmasso C."/>
            <person name="Oger P."/>
            <person name="Selva G."/>
            <person name="Courtine D."/>
            <person name="L'Haridon S."/>
            <person name="Garlaschelli A."/>
            <person name="Roussel E."/>
            <person name="Miyazaki J."/>
            <person name="Reveillaud J."/>
            <person name="Jebbar M."/>
            <person name="Takai K."/>
            <person name="Maignien L."/>
            <person name="Alain K."/>
        </authorList>
    </citation>
    <scope>NUCLEOTIDE SEQUENCE [LARGE SCALE GENOMIC DNA]</scope>
    <source>
        <strain evidence="2">CDGS</strain>
    </source>
</reference>
<keyword evidence="2" id="KW-1185">Reference proteome</keyword>
<organism evidence="1 2">
    <name type="scientific">Thermococcus piezophilus</name>
    <dbReference type="NCBI Taxonomy" id="1712654"/>
    <lineage>
        <taxon>Archaea</taxon>
        <taxon>Methanobacteriati</taxon>
        <taxon>Methanobacteriota</taxon>
        <taxon>Thermococci</taxon>
        <taxon>Thermococcales</taxon>
        <taxon>Thermococcaceae</taxon>
        <taxon>Thermococcus</taxon>
    </lineage>
</organism>
<sequence>MDTYMHYTSESEIKKTRVFDRTNITPRIILTGCFFSLITIRGGSSQQKVQHYKLEKSMLMIPKEISMIQNVFSLASIMTTMRRLAIFQKESLDQYCLWSYFVFYVK</sequence>